<proteinExistence type="inferred from homology"/>
<organism evidence="15">
    <name type="scientific">Geckolepis petiti</name>
    <dbReference type="NCBI Taxonomy" id="476478"/>
    <lineage>
        <taxon>Eukaryota</taxon>
        <taxon>Metazoa</taxon>
        <taxon>Chordata</taxon>
        <taxon>Craniata</taxon>
        <taxon>Vertebrata</taxon>
        <taxon>Euteleostomi</taxon>
        <taxon>Lepidosauria</taxon>
        <taxon>Squamata</taxon>
        <taxon>Bifurcata</taxon>
        <taxon>Gekkota</taxon>
        <taxon>Gekkonidae</taxon>
        <taxon>Gekkoninae</taxon>
        <taxon>Geckolepis</taxon>
    </lineage>
</organism>
<keyword evidence="8 12" id="KW-0406">Ion transport</keyword>
<accession>A0A7R7G1Z5</accession>
<feature type="compositionally biased region" description="Polar residues" evidence="13">
    <location>
        <begin position="36"/>
        <end position="46"/>
    </location>
</feature>
<dbReference type="GO" id="GO:0031966">
    <property type="term" value="C:mitochondrial membrane"/>
    <property type="evidence" value="ECO:0007669"/>
    <property type="project" value="UniProtKB-SubCell"/>
</dbReference>
<evidence type="ECO:0000256" key="4">
    <source>
        <dbReference type="ARBA" id="ARBA00022547"/>
    </source>
</evidence>
<dbReference type="GO" id="GO:0015986">
    <property type="term" value="P:proton motive force-driven ATP synthesis"/>
    <property type="evidence" value="ECO:0007669"/>
    <property type="project" value="InterPro"/>
</dbReference>
<dbReference type="Pfam" id="PF00895">
    <property type="entry name" value="ATP-synt_8"/>
    <property type="match status" value="1"/>
</dbReference>
<evidence type="ECO:0000256" key="1">
    <source>
        <dbReference type="ARBA" id="ARBA00004304"/>
    </source>
</evidence>
<evidence type="ECO:0000313" key="15">
    <source>
        <dbReference type="EMBL" id="BCO16533.1"/>
    </source>
</evidence>
<feature type="transmembrane region" description="Helical" evidence="14">
    <location>
        <begin position="6"/>
        <end position="24"/>
    </location>
</feature>
<reference evidence="15" key="1">
    <citation type="submission" date="2011-08" db="EMBL/GenBank/DDBJ databases">
        <title>complete mitochondrial genome of Geckolepis petiti.</title>
        <authorList>
            <person name="Miura S."/>
            <person name="Kumazawa Y."/>
        </authorList>
    </citation>
    <scope>NUCLEOTIDE SEQUENCE</scope>
    <source>
        <strain evidence="15">Gpet1</strain>
        <tissue evidence="15">Muscle tissue</tissue>
    </source>
</reference>
<dbReference type="GO" id="GO:0015078">
    <property type="term" value="F:proton transmembrane transporter activity"/>
    <property type="evidence" value="ECO:0007669"/>
    <property type="project" value="InterPro"/>
</dbReference>
<dbReference type="AlphaFoldDB" id="A0A7R7G1Z5"/>
<keyword evidence="6 12" id="KW-0375">Hydrogen ion transport</keyword>
<keyword evidence="11" id="KW-0066">ATP synthesis</keyword>
<gene>
    <name evidence="15" type="primary">AT8</name>
</gene>
<protein>
    <recommendedName>
        <fullName evidence="12">ATP synthase complex subunit 8</fullName>
    </recommendedName>
</protein>
<feature type="region of interest" description="Disordered" evidence="13">
    <location>
        <begin position="35"/>
        <end position="54"/>
    </location>
</feature>
<sequence>MPQLNPAPWFMTFIISWLILLIMLKPTMLQLKSPHLPTQPTTTDKTASWPWMWQ</sequence>
<dbReference type="InterPro" id="IPR001421">
    <property type="entry name" value="ATP8_metazoa"/>
</dbReference>
<evidence type="ECO:0000256" key="5">
    <source>
        <dbReference type="ARBA" id="ARBA00022692"/>
    </source>
</evidence>
<evidence type="ECO:0000256" key="14">
    <source>
        <dbReference type="SAM" id="Phobius"/>
    </source>
</evidence>
<evidence type="ECO:0000256" key="12">
    <source>
        <dbReference type="RuleBase" id="RU003661"/>
    </source>
</evidence>
<keyword evidence="7 14" id="KW-1133">Transmembrane helix</keyword>
<keyword evidence="4 12" id="KW-0138">CF(0)</keyword>
<comment type="similarity">
    <text evidence="2 12">Belongs to the ATPase protein 8 family.</text>
</comment>
<evidence type="ECO:0000256" key="11">
    <source>
        <dbReference type="ARBA" id="ARBA00023310"/>
    </source>
</evidence>
<name>A0A7R7G1Z5_9SAUR</name>
<evidence type="ECO:0000256" key="8">
    <source>
        <dbReference type="ARBA" id="ARBA00023065"/>
    </source>
</evidence>
<keyword evidence="10 14" id="KW-0472">Membrane</keyword>
<evidence type="ECO:0000256" key="6">
    <source>
        <dbReference type="ARBA" id="ARBA00022781"/>
    </source>
</evidence>
<evidence type="ECO:0000256" key="9">
    <source>
        <dbReference type="ARBA" id="ARBA00023128"/>
    </source>
</evidence>
<keyword evidence="3 12" id="KW-0813">Transport</keyword>
<geneLocation type="mitochondrion" evidence="15"/>
<comment type="subcellular location">
    <subcellularLocation>
        <location evidence="1 12">Mitochondrion membrane</location>
        <topology evidence="1 12">Single-pass membrane protein</topology>
    </subcellularLocation>
</comment>
<evidence type="ECO:0000256" key="13">
    <source>
        <dbReference type="SAM" id="MobiDB-lite"/>
    </source>
</evidence>
<evidence type="ECO:0000256" key="7">
    <source>
        <dbReference type="ARBA" id="ARBA00022989"/>
    </source>
</evidence>
<evidence type="ECO:0000256" key="2">
    <source>
        <dbReference type="ARBA" id="ARBA00008892"/>
    </source>
</evidence>
<keyword evidence="9 12" id="KW-0496">Mitochondrion</keyword>
<evidence type="ECO:0000256" key="3">
    <source>
        <dbReference type="ARBA" id="ARBA00022448"/>
    </source>
</evidence>
<keyword evidence="5 12" id="KW-0812">Transmembrane</keyword>
<dbReference type="GO" id="GO:0045259">
    <property type="term" value="C:proton-transporting ATP synthase complex"/>
    <property type="evidence" value="ECO:0007669"/>
    <property type="project" value="UniProtKB-KW"/>
</dbReference>
<evidence type="ECO:0000256" key="10">
    <source>
        <dbReference type="ARBA" id="ARBA00023136"/>
    </source>
</evidence>
<dbReference type="EMBL" id="AB661666">
    <property type="protein sequence ID" value="BCO16533.1"/>
    <property type="molecule type" value="Genomic_DNA"/>
</dbReference>